<dbReference type="KEGG" id="kcm:ABWK59_25745"/>
<proteinExistence type="predicted"/>
<dbReference type="InterPro" id="IPR051797">
    <property type="entry name" value="TrmB-like"/>
</dbReference>
<feature type="domain" description="HTH luxR-type" evidence="1">
    <location>
        <begin position="203"/>
        <end position="260"/>
    </location>
</feature>
<sequence>MSRILDSARRAIGELAATVGDLDHELAAFHSEVMPAHLDRLDGRGVEVFRGAEDVRVLMEDAVAMVTGEILSMHPGTPLAAPLLAAGRQRDKEVLGRGVAMRTIHSESMLRVPRGRAHLKALREAGAEIRTAPTLPYRLIVLDSRLAFVPALGGGEGEGSPEGGSEPAVVVVRNPDLVGLFEQTFEFCWQGARPGETAQPTLPGRPTTRQYEVLRLMRLGYKDEAIAREIGVSSRTMRRIVAELFEQLDATSRFSAGMAAQARGWLSAPPAGDDRP</sequence>
<dbReference type="AlphaFoldDB" id="A0AAU8K3Y0"/>
<dbReference type="InterPro" id="IPR000792">
    <property type="entry name" value="Tscrpt_reg_LuxR_C"/>
</dbReference>
<dbReference type="PANTHER" id="PTHR34293">
    <property type="entry name" value="HTH-TYPE TRANSCRIPTIONAL REGULATOR TRMBL2"/>
    <property type="match status" value="1"/>
</dbReference>
<dbReference type="Gene3D" id="1.10.10.10">
    <property type="entry name" value="Winged helix-like DNA-binding domain superfamily/Winged helix DNA-binding domain"/>
    <property type="match status" value="1"/>
</dbReference>
<evidence type="ECO:0000259" key="1">
    <source>
        <dbReference type="SMART" id="SM00421"/>
    </source>
</evidence>
<dbReference type="InterPro" id="IPR036388">
    <property type="entry name" value="WH-like_DNA-bd_sf"/>
</dbReference>
<dbReference type="RefSeq" id="WP_354642987.1">
    <property type="nucleotide sequence ID" value="NZ_CP159872.1"/>
</dbReference>
<dbReference type="GO" id="GO:0003677">
    <property type="term" value="F:DNA binding"/>
    <property type="evidence" value="ECO:0007669"/>
    <property type="project" value="InterPro"/>
</dbReference>
<evidence type="ECO:0000313" key="2">
    <source>
        <dbReference type="EMBL" id="XCM82061.1"/>
    </source>
</evidence>
<dbReference type="PANTHER" id="PTHR34293:SF1">
    <property type="entry name" value="HTH-TYPE TRANSCRIPTIONAL REGULATOR TRMBL2"/>
    <property type="match status" value="1"/>
</dbReference>
<protein>
    <submittedName>
        <fullName evidence="2">LuxR C-terminal-related transcriptional regulator</fullName>
    </submittedName>
</protein>
<organism evidence="2">
    <name type="scientific">Kitasatospora camelliae</name>
    <dbReference type="NCBI Taxonomy" id="3156397"/>
    <lineage>
        <taxon>Bacteria</taxon>
        <taxon>Bacillati</taxon>
        <taxon>Actinomycetota</taxon>
        <taxon>Actinomycetes</taxon>
        <taxon>Kitasatosporales</taxon>
        <taxon>Streptomycetaceae</taxon>
        <taxon>Kitasatospora</taxon>
    </lineage>
</organism>
<dbReference type="GO" id="GO:0006355">
    <property type="term" value="P:regulation of DNA-templated transcription"/>
    <property type="evidence" value="ECO:0007669"/>
    <property type="project" value="InterPro"/>
</dbReference>
<dbReference type="InterPro" id="IPR016032">
    <property type="entry name" value="Sig_transdc_resp-reg_C-effctor"/>
</dbReference>
<dbReference type="SUPFAM" id="SSF46894">
    <property type="entry name" value="C-terminal effector domain of the bipartite response regulators"/>
    <property type="match status" value="1"/>
</dbReference>
<name>A0AAU8K3Y0_9ACTN</name>
<dbReference type="EMBL" id="CP159872">
    <property type="protein sequence ID" value="XCM82061.1"/>
    <property type="molecule type" value="Genomic_DNA"/>
</dbReference>
<dbReference type="SMART" id="SM00421">
    <property type="entry name" value="HTH_LUXR"/>
    <property type="match status" value="1"/>
</dbReference>
<accession>A0AAU8K3Y0</accession>
<reference evidence="2" key="1">
    <citation type="submission" date="2024-06" db="EMBL/GenBank/DDBJ databases">
        <title>The genome sequences of Kitasatospora sp. strain HUAS MG31.</title>
        <authorList>
            <person name="Mo P."/>
        </authorList>
    </citation>
    <scope>NUCLEOTIDE SEQUENCE</scope>
    <source>
        <strain evidence="2">HUAS MG31</strain>
    </source>
</reference>
<gene>
    <name evidence="2" type="ORF">ABWK59_25745</name>
</gene>